<dbReference type="RefSeq" id="NP_958277.1">
    <property type="nucleotide sequence ID" value="NC_005345.2"/>
</dbReference>
<reference evidence="1 2" key="2">
    <citation type="journal article" date="1995" name="Arch. Virol.">
        <title>Analysis of the open reading frames of the main capsid proteins of actinophage VWB.</title>
        <authorList>
            <person name="Anne J."/>
            <person name="Fiten P."/>
            <person name="Van Mellaert L."/>
            <person name="Joris B."/>
            <person name="Opdenakker G."/>
            <person name="Eyssen H."/>
        </authorList>
    </citation>
    <scope>NUCLEOTIDE SEQUENCE [LARGE SCALE GENOMIC DNA]</scope>
</reference>
<evidence type="ECO:0000313" key="2">
    <source>
        <dbReference type="Proteomes" id="UP000001708"/>
    </source>
</evidence>
<dbReference type="Proteomes" id="UP000001708">
    <property type="component" value="Segment"/>
</dbReference>
<sequence length="267" mass="28832">MGEALQAALADRYDALSGSLRDRLIGFVLAAFDGLSSLRDADAVEFLDRVVPVVVATQAQMGQITDAYLSAVMADMLGATAAPAGVELPEALRGVPPEEVYRRPFVQTWTALADGKDFVDARSEGRNRLLSITETDLQLARTHAAQQSMSRGGARYFRRRLSGSKNCALCTIASTQRYRVENLMPIHPGCHCKPEPLPGNQDPGQIIDEQLLTEAHAAITRGIGSSDPGGRAPDYRQVIITREHGEIGPLLAVRRQNFTGPDDIPAA</sequence>
<name>Q6VY54_9CAUD</name>
<evidence type="ECO:0008006" key="3">
    <source>
        <dbReference type="Google" id="ProtNLM"/>
    </source>
</evidence>
<reference evidence="1 2" key="4">
    <citation type="journal article" date="2005" name="Virology">
        <title>Complete genomic nucleotide sequence and analysis of the temperate bacteriophage VWB.</title>
        <authorList>
            <person name="Van Dessel W."/>
            <person name="Van Mellaert L."/>
            <person name="Liesegang H."/>
            <person name="Raasch C."/>
            <person name="De Keersmaeker S."/>
            <person name="Geukens N."/>
            <person name="Lammertyn E."/>
            <person name="Streit W."/>
            <person name="Anne J."/>
        </authorList>
    </citation>
    <scope>NUCLEOTIDE SEQUENCE [LARGE SCALE GENOMIC DNA]</scope>
</reference>
<evidence type="ECO:0000313" key="1">
    <source>
        <dbReference type="EMBL" id="AAR29725.1"/>
    </source>
</evidence>
<proteinExistence type="predicted"/>
<dbReference type="GeneID" id="2732853"/>
<dbReference type="KEGG" id="vg:2732853"/>
<dbReference type="EMBL" id="AY320035">
    <property type="protein sequence ID" value="AAR29725.1"/>
    <property type="molecule type" value="Genomic_DNA"/>
</dbReference>
<reference evidence="1 2" key="3">
    <citation type="journal article" date="1998" name="Microbiology">
        <title>Site-specific integration of bacteriophage VWB genome into Streptomyces venezuelae and construction of a VWB-based integrative vector.</title>
        <authorList>
            <person name="Van Mellaert L."/>
            <person name="Mei L."/>
            <person name="Lammertyn E."/>
            <person name="Schacht S."/>
            <person name="Anne J."/>
        </authorList>
    </citation>
    <scope>NUCLEOTIDE SEQUENCE [LARGE SCALE GENOMIC DNA]</scope>
</reference>
<protein>
    <recommendedName>
        <fullName evidence="3">Capsid maturation protease</fullName>
    </recommendedName>
</protein>
<accession>Q6VY54</accession>
<reference evidence="1 2" key="1">
    <citation type="journal article" date="1990" name="J. Gen. Microbiol.">
        <title>Further biological and molecular characterization of actinophage VWB.</title>
        <authorList>
            <person name="Anne J."/>
            <person name="Van Mellaert L."/>
            <person name="Decock B."/>
            <person name="Van Damme J."/>
            <person name="Van Aerschot A."/>
            <person name="Herdewijn P."/>
            <person name="Eyssen H."/>
        </authorList>
    </citation>
    <scope>NUCLEOTIDE SEQUENCE [LARGE SCALE GENOMIC DNA]</scope>
</reference>
<dbReference type="OrthoDB" id="8373at10239"/>
<organism evidence="1 2">
    <name type="scientific">Streptomyces phage VWB</name>
    <dbReference type="NCBI Taxonomy" id="10702"/>
    <lineage>
        <taxon>Viruses</taxon>
        <taxon>Duplodnaviria</taxon>
        <taxon>Heunggongvirae</taxon>
        <taxon>Uroviricota</taxon>
        <taxon>Caudoviricetes</taxon>
        <taxon>Veewebvirus</taxon>
        <taxon>Veewebvirus vwb</taxon>
    </lineage>
</organism>
<keyword evidence="2" id="KW-1185">Reference proteome</keyword>